<keyword evidence="2" id="KW-1185">Reference proteome</keyword>
<evidence type="ECO:0000313" key="2">
    <source>
        <dbReference type="Proteomes" id="UP001056120"/>
    </source>
</evidence>
<sequence length="129" mass="14815">MQRWILSNGMNRRLKNQTEEDSGEVDIKKLIKENNILNAESEKTPVGSRIGVSNVQSPLTITVEEKVESDMGNKQREQRNRKLPERFCSPYVDREVSLTEDNRIGEILPTICFLHMRTHGTSFSNVRGL</sequence>
<evidence type="ECO:0000313" key="1">
    <source>
        <dbReference type="EMBL" id="KAI3754977.1"/>
    </source>
</evidence>
<reference evidence="1 2" key="2">
    <citation type="journal article" date="2022" name="Mol. Ecol. Resour.">
        <title>The genomes of chicory, endive, great burdock and yacon provide insights into Asteraceae paleo-polyploidization history and plant inulin production.</title>
        <authorList>
            <person name="Fan W."/>
            <person name="Wang S."/>
            <person name="Wang H."/>
            <person name="Wang A."/>
            <person name="Jiang F."/>
            <person name="Liu H."/>
            <person name="Zhao H."/>
            <person name="Xu D."/>
            <person name="Zhang Y."/>
        </authorList>
    </citation>
    <scope>NUCLEOTIDE SEQUENCE [LARGE SCALE GENOMIC DNA]</scope>
    <source>
        <strain evidence="2">cv. Yunnan</strain>
        <tissue evidence="1">Leaves</tissue>
    </source>
</reference>
<proteinExistence type="predicted"/>
<comment type="caution">
    <text evidence="1">The sequence shown here is derived from an EMBL/GenBank/DDBJ whole genome shotgun (WGS) entry which is preliminary data.</text>
</comment>
<dbReference type="Proteomes" id="UP001056120">
    <property type="component" value="Linkage Group LG18"/>
</dbReference>
<gene>
    <name evidence="1" type="ORF">L1987_54769</name>
</gene>
<reference evidence="2" key="1">
    <citation type="journal article" date="2022" name="Mol. Ecol. Resour.">
        <title>The genomes of chicory, endive, great burdock and yacon provide insights into Asteraceae palaeo-polyploidization history and plant inulin production.</title>
        <authorList>
            <person name="Fan W."/>
            <person name="Wang S."/>
            <person name="Wang H."/>
            <person name="Wang A."/>
            <person name="Jiang F."/>
            <person name="Liu H."/>
            <person name="Zhao H."/>
            <person name="Xu D."/>
            <person name="Zhang Y."/>
        </authorList>
    </citation>
    <scope>NUCLEOTIDE SEQUENCE [LARGE SCALE GENOMIC DNA]</scope>
    <source>
        <strain evidence="2">cv. Yunnan</strain>
    </source>
</reference>
<protein>
    <submittedName>
        <fullName evidence="1">Uncharacterized protein</fullName>
    </submittedName>
</protein>
<dbReference type="EMBL" id="CM042035">
    <property type="protein sequence ID" value="KAI3754977.1"/>
    <property type="molecule type" value="Genomic_DNA"/>
</dbReference>
<accession>A0ACB9E940</accession>
<organism evidence="1 2">
    <name type="scientific">Smallanthus sonchifolius</name>
    <dbReference type="NCBI Taxonomy" id="185202"/>
    <lineage>
        <taxon>Eukaryota</taxon>
        <taxon>Viridiplantae</taxon>
        <taxon>Streptophyta</taxon>
        <taxon>Embryophyta</taxon>
        <taxon>Tracheophyta</taxon>
        <taxon>Spermatophyta</taxon>
        <taxon>Magnoliopsida</taxon>
        <taxon>eudicotyledons</taxon>
        <taxon>Gunneridae</taxon>
        <taxon>Pentapetalae</taxon>
        <taxon>asterids</taxon>
        <taxon>campanulids</taxon>
        <taxon>Asterales</taxon>
        <taxon>Asteraceae</taxon>
        <taxon>Asteroideae</taxon>
        <taxon>Heliantheae alliance</taxon>
        <taxon>Millerieae</taxon>
        <taxon>Smallanthus</taxon>
    </lineage>
</organism>
<name>A0ACB9E940_9ASTR</name>